<keyword evidence="2" id="KW-1185">Reference proteome</keyword>
<protein>
    <submittedName>
        <fullName evidence="1">Uncharacterized protein</fullName>
    </submittedName>
</protein>
<evidence type="ECO:0000313" key="1">
    <source>
        <dbReference type="EMBL" id="KAK7361149.1"/>
    </source>
</evidence>
<evidence type="ECO:0000313" key="2">
    <source>
        <dbReference type="Proteomes" id="UP001367508"/>
    </source>
</evidence>
<reference evidence="1 2" key="1">
    <citation type="submission" date="2024-01" db="EMBL/GenBank/DDBJ databases">
        <title>The genomes of 5 underutilized Papilionoideae crops provide insights into root nodulation and disease resistanc.</title>
        <authorList>
            <person name="Jiang F."/>
        </authorList>
    </citation>
    <scope>NUCLEOTIDE SEQUENCE [LARGE SCALE GENOMIC DNA]</scope>
    <source>
        <strain evidence="1">LVBAO_FW01</strain>
        <tissue evidence="1">Leaves</tissue>
    </source>
</reference>
<accession>A0AAN9MZX9</accession>
<dbReference type="EMBL" id="JAYMYQ010000001">
    <property type="protein sequence ID" value="KAK7361149.1"/>
    <property type="molecule type" value="Genomic_DNA"/>
</dbReference>
<comment type="caution">
    <text evidence="1">The sequence shown here is derived from an EMBL/GenBank/DDBJ whole genome shotgun (WGS) entry which is preliminary data.</text>
</comment>
<proteinExistence type="predicted"/>
<dbReference type="AlphaFoldDB" id="A0AAN9MZX9"/>
<organism evidence="1 2">
    <name type="scientific">Canavalia gladiata</name>
    <name type="common">Sword bean</name>
    <name type="synonym">Dolichos gladiatus</name>
    <dbReference type="NCBI Taxonomy" id="3824"/>
    <lineage>
        <taxon>Eukaryota</taxon>
        <taxon>Viridiplantae</taxon>
        <taxon>Streptophyta</taxon>
        <taxon>Embryophyta</taxon>
        <taxon>Tracheophyta</taxon>
        <taxon>Spermatophyta</taxon>
        <taxon>Magnoliopsida</taxon>
        <taxon>eudicotyledons</taxon>
        <taxon>Gunneridae</taxon>
        <taxon>Pentapetalae</taxon>
        <taxon>rosids</taxon>
        <taxon>fabids</taxon>
        <taxon>Fabales</taxon>
        <taxon>Fabaceae</taxon>
        <taxon>Papilionoideae</taxon>
        <taxon>50 kb inversion clade</taxon>
        <taxon>NPAAA clade</taxon>
        <taxon>indigoferoid/millettioid clade</taxon>
        <taxon>Phaseoleae</taxon>
        <taxon>Canavalia</taxon>
    </lineage>
</organism>
<gene>
    <name evidence="1" type="ORF">VNO77_03193</name>
</gene>
<name>A0AAN9MZX9_CANGL</name>
<sequence length="110" mass="12323">MTPTLVKPLVHAVLRVFRADSDYMVPVGRPFSFTFALGLGSQERTQLRLSSVKIGECLGTTGLMESKVKRIPHDVRLDLGSKKDSRKLIRVRIERKARIDSSFLGILLSL</sequence>
<dbReference type="Proteomes" id="UP001367508">
    <property type="component" value="Unassembled WGS sequence"/>
</dbReference>